<accession>A0A944QT98</accession>
<name>A0A944QT98_9GAMM</name>
<evidence type="ECO:0000313" key="2">
    <source>
        <dbReference type="Proteomes" id="UP000770889"/>
    </source>
</evidence>
<evidence type="ECO:0000313" key="1">
    <source>
        <dbReference type="EMBL" id="MBT2989733.1"/>
    </source>
</evidence>
<dbReference type="InterPro" id="IPR042268">
    <property type="entry name" value="BamC_C"/>
</dbReference>
<dbReference type="Gene3D" id="3.30.310.170">
    <property type="entry name" value="Outer membrane protein assembly factor BamC"/>
    <property type="match status" value="1"/>
</dbReference>
<protein>
    <submittedName>
        <fullName evidence="1">Outer membrane protein assembly factor BamC</fullName>
    </submittedName>
</protein>
<gene>
    <name evidence="1" type="primary">bamC</name>
    <name evidence="1" type="ORF">KME65_12290</name>
</gene>
<dbReference type="Pfam" id="PF06804">
    <property type="entry name" value="Lipoprotein_18"/>
    <property type="match status" value="1"/>
</dbReference>
<dbReference type="AlphaFoldDB" id="A0A944QT98"/>
<reference evidence="1 2" key="1">
    <citation type="submission" date="2021-05" db="EMBL/GenBank/DDBJ databases">
        <title>Genetic and Functional Diversity in Clade A Lucinid endosymbionts from the Bahamas.</title>
        <authorList>
            <person name="Giani N.M."/>
            <person name="Engel A.S."/>
            <person name="Campbell B.J."/>
        </authorList>
    </citation>
    <scope>NUCLEOTIDE SEQUENCE [LARGE SCALE GENOMIC DNA]</scope>
    <source>
        <strain evidence="1">LUC16012Gg_MoonRockCtena</strain>
    </source>
</reference>
<sequence>MQSALVFLLITLLPLTLIGCSSGGGLFSDSERVYRSQKETVDDLEIPPDLTRSTIQDAMVVPGAGSASYEEYANKRESGRGRAGNPSDEVLPEFENIRIERDGDQRWLVINADPQSVWPKIVAFWRNNGLLLVEQDPTIGVMKTDWLESRADIKQGVITEFFRKTLGSIYSSATRDQFRVRLEQGLEPGTTELYLTHRGMEEKLKEDVSGNADTTYWTPRPNDPGIEAAMLRSLMVYLGMAREQADAALAKGEEREQRSQLVKTGERAELWINEGFARAWRMTGVALDRVGFAVEDRDRSSGIYFVRYSELSGAGDENKGLFSRFAFWRDDKESIDKETQYQVMLSELDQRTQVVIRDQDGAETDRKAAGRILTLIHEQIR</sequence>
<dbReference type="EMBL" id="JAHHGM010000010">
    <property type="protein sequence ID" value="MBT2989733.1"/>
    <property type="molecule type" value="Genomic_DNA"/>
</dbReference>
<comment type="caution">
    <text evidence="1">The sequence shown here is derived from an EMBL/GenBank/DDBJ whole genome shotgun (WGS) entry which is preliminary data.</text>
</comment>
<organism evidence="1 2">
    <name type="scientific">Candidatus Thiodiazotropha taylori</name>
    <dbReference type="NCBI Taxonomy" id="2792791"/>
    <lineage>
        <taxon>Bacteria</taxon>
        <taxon>Pseudomonadati</taxon>
        <taxon>Pseudomonadota</taxon>
        <taxon>Gammaproteobacteria</taxon>
        <taxon>Chromatiales</taxon>
        <taxon>Sedimenticolaceae</taxon>
        <taxon>Candidatus Thiodiazotropha</taxon>
    </lineage>
</organism>
<proteinExistence type="predicted"/>
<dbReference type="InterPro" id="IPR010653">
    <property type="entry name" value="NlpB/DapX"/>
</dbReference>
<dbReference type="Proteomes" id="UP000770889">
    <property type="component" value="Unassembled WGS sequence"/>
</dbReference>